<evidence type="ECO:0000313" key="3">
    <source>
        <dbReference type="Proteomes" id="UP000603227"/>
    </source>
</evidence>
<gene>
    <name evidence="2" type="ORF">GCM10017771_08570</name>
</gene>
<keyword evidence="3" id="KW-1185">Reference proteome</keyword>
<dbReference type="AlphaFoldDB" id="A0A919L2Y1"/>
<reference evidence="2" key="2">
    <citation type="submission" date="2020-09" db="EMBL/GenBank/DDBJ databases">
        <authorList>
            <person name="Sun Q."/>
            <person name="Zhou Y."/>
        </authorList>
    </citation>
    <scope>NUCLEOTIDE SEQUENCE</scope>
    <source>
        <strain evidence="2">CGMCC 4.7403</strain>
    </source>
</reference>
<organism evidence="2 3">
    <name type="scientific">Streptomyces capitiformicae</name>
    <dbReference type="NCBI Taxonomy" id="2014920"/>
    <lineage>
        <taxon>Bacteria</taxon>
        <taxon>Bacillati</taxon>
        <taxon>Actinomycetota</taxon>
        <taxon>Actinomycetes</taxon>
        <taxon>Kitasatosporales</taxon>
        <taxon>Streptomycetaceae</taxon>
        <taxon>Streptomyces</taxon>
    </lineage>
</organism>
<evidence type="ECO:0000256" key="1">
    <source>
        <dbReference type="SAM" id="MobiDB-lite"/>
    </source>
</evidence>
<accession>A0A919L2Y1</accession>
<proteinExistence type="predicted"/>
<dbReference type="EMBL" id="BNAT01000002">
    <property type="protein sequence ID" value="GHH82960.1"/>
    <property type="molecule type" value="Genomic_DNA"/>
</dbReference>
<dbReference type="Proteomes" id="UP000603227">
    <property type="component" value="Unassembled WGS sequence"/>
</dbReference>
<protein>
    <submittedName>
        <fullName evidence="2">Uncharacterized protein</fullName>
    </submittedName>
</protein>
<name>A0A919L2Y1_9ACTN</name>
<reference evidence="2" key="1">
    <citation type="journal article" date="2014" name="Int. J. Syst. Evol. Microbiol.">
        <title>Complete genome sequence of Corynebacterium casei LMG S-19264T (=DSM 44701T), isolated from a smear-ripened cheese.</title>
        <authorList>
            <consortium name="US DOE Joint Genome Institute (JGI-PGF)"/>
            <person name="Walter F."/>
            <person name="Albersmeier A."/>
            <person name="Kalinowski J."/>
            <person name="Ruckert C."/>
        </authorList>
    </citation>
    <scope>NUCLEOTIDE SEQUENCE</scope>
    <source>
        <strain evidence="2">CGMCC 4.7403</strain>
    </source>
</reference>
<feature type="region of interest" description="Disordered" evidence="1">
    <location>
        <begin position="1"/>
        <end position="54"/>
    </location>
</feature>
<sequence length="54" mass="5650">MGDQGVVDDVETHDHNSNRGNSGGLPVPGRRYTPARGIHTVHPPDGIKPPVGGK</sequence>
<evidence type="ECO:0000313" key="2">
    <source>
        <dbReference type="EMBL" id="GHH82960.1"/>
    </source>
</evidence>
<comment type="caution">
    <text evidence="2">The sequence shown here is derived from an EMBL/GenBank/DDBJ whole genome shotgun (WGS) entry which is preliminary data.</text>
</comment>